<gene>
    <name evidence="1" type="ORF">CVLEPA_LOCUS8074</name>
</gene>
<dbReference type="EMBL" id="CAWYQH010000046">
    <property type="protein sequence ID" value="CAK8678123.1"/>
    <property type="molecule type" value="Genomic_DNA"/>
</dbReference>
<reference evidence="1 2" key="1">
    <citation type="submission" date="2024-02" db="EMBL/GenBank/DDBJ databases">
        <authorList>
            <person name="Daric V."/>
            <person name="Darras S."/>
        </authorList>
    </citation>
    <scope>NUCLEOTIDE SEQUENCE [LARGE SCALE GENOMIC DNA]</scope>
</reference>
<protein>
    <submittedName>
        <fullName evidence="1">Uncharacterized protein</fullName>
    </submittedName>
</protein>
<comment type="caution">
    <text evidence="1">The sequence shown here is derived from an EMBL/GenBank/DDBJ whole genome shotgun (WGS) entry which is preliminary data.</text>
</comment>
<evidence type="ECO:0000313" key="1">
    <source>
        <dbReference type="EMBL" id="CAK8678123.1"/>
    </source>
</evidence>
<organism evidence="1 2">
    <name type="scientific">Clavelina lepadiformis</name>
    <name type="common">Light-bulb sea squirt</name>
    <name type="synonym">Ascidia lepadiformis</name>
    <dbReference type="NCBI Taxonomy" id="159417"/>
    <lineage>
        <taxon>Eukaryota</taxon>
        <taxon>Metazoa</taxon>
        <taxon>Chordata</taxon>
        <taxon>Tunicata</taxon>
        <taxon>Ascidiacea</taxon>
        <taxon>Aplousobranchia</taxon>
        <taxon>Clavelinidae</taxon>
        <taxon>Clavelina</taxon>
    </lineage>
</organism>
<dbReference type="Proteomes" id="UP001642483">
    <property type="component" value="Unassembled WGS sequence"/>
</dbReference>
<accession>A0ABP0FJB5</accession>
<name>A0ABP0FJB5_CLALP</name>
<proteinExistence type="predicted"/>
<evidence type="ECO:0000313" key="2">
    <source>
        <dbReference type="Proteomes" id="UP001642483"/>
    </source>
</evidence>
<keyword evidence="2" id="KW-1185">Reference proteome</keyword>
<sequence>MDYSANSRGYVKNEIREIASDPDSDYAFGLSQFDQLVTILKERVSVQAYKIPAVVPDDIEVPISIQSGDTHYFEVQMPTNGSIELNYTVTTFGASAIVTTSAALKLAKNTFSESLSSIGRKKRAVGGSTETYSVYVAVVVTRDEPVDATVKVTGSNTRPVKCDAKTLTIMASHTNEVFSALRNIVTIRRTTTYGFISSIEKRLLIDVVPS</sequence>